<comment type="caution">
    <text evidence="1">The sequence shown here is derived from an EMBL/GenBank/DDBJ whole genome shotgun (WGS) entry which is preliminary data.</text>
</comment>
<sequence>MGTKNEQPADQAQQGLRTYRGNCHCGSFVYEVGLPEIKSAMECNCSICKKKGYLWVFPGEGSNFKIVNGTSETLAQYTFGPKKLAHRFCSTCATPVMGEFIGGDGKAFNVRAIQGVDAWALEKQPYDGAALGDKYTIPEHKGPLPPNIDGHKQYTGSCHCGSVTVALVNKPIDETCDDFMAECNCSICARNGYRWIYPNKERVVLFAADPKNIGRYSFARHVLNKTFCKICGVCMTNEYNYSTDEERHALGAIPDDGFANRMKTEHPVNLRLFPDVDLSKLKPPALGDAANKVPPFYKNP</sequence>
<keyword evidence="2" id="KW-1185">Reference proteome</keyword>
<dbReference type="EMBL" id="VUJX02000007">
    <property type="protein sequence ID" value="KAL0934387.1"/>
    <property type="molecule type" value="Genomic_DNA"/>
</dbReference>
<accession>A0ACC3YRA8</accession>
<gene>
    <name evidence="1" type="ORF">CTRU02_211186</name>
</gene>
<evidence type="ECO:0000313" key="2">
    <source>
        <dbReference type="Proteomes" id="UP000805649"/>
    </source>
</evidence>
<organism evidence="1 2">
    <name type="scientific">Colletotrichum truncatum</name>
    <name type="common">Anthracnose fungus</name>
    <name type="synonym">Colletotrichum capsici</name>
    <dbReference type="NCBI Taxonomy" id="5467"/>
    <lineage>
        <taxon>Eukaryota</taxon>
        <taxon>Fungi</taxon>
        <taxon>Dikarya</taxon>
        <taxon>Ascomycota</taxon>
        <taxon>Pezizomycotina</taxon>
        <taxon>Sordariomycetes</taxon>
        <taxon>Hypocreomycetidae</taxon>
        <taxon>Glomerellales</taxon>
        <taxon>Glomerellaceae</taxon>
        <taxon>Colletotrichum</taxon>
        <taxon>Colletotrichum truncatum species complex</taxon>
    </lineage>
</organism>
<dbReference type="Proteomes" id="UP000805649">
    <property type="component" value="Unassembled WGS sequence"/>
</dbReference>
<proteinExistence type="predicted"/>
<evidence type="ECO:0000313" key="1">
    <source>
        <dbReference type="EMBL" id="KAL0934387.1"/>
    </source>
</evidence>
<name>A0ACC3YRA8_COLTU</name>
<protein>
    <submittedName>
        <fullName evidence="1">Glutathione-dependent formaldehyde-activating gfa</fullName>
    </submittedName>
</protein>
<reference evidence="1 2" key="1">
    <citation type="journal article" date="2020" name="Phytopathology">
        <title>Genome Sequence Resources of Colletotrichum truncatum, C. plurivorum, C. musicola, and C. sojae: Four Species Pathogenic to Soybean (Glycine max).</title>
        <authorList>
            <person name="Rogerio F."/>
            <person name="Boufleur T.R."/>
            <person name="Ciampi-Guillardi M."/>
            <person name="Sukno S.A."/>
            <person name="Thon M.R."/>
            <person name="Massola Junior N.S."/>
            <person name="Baroncelli R."/>
        </authorList>
    </citation>
    <scope>NUCLEOTIDE SEQUENCE [LARGE SCALE GENOMIC DNA]</scope>
    <source>
        <strain evidence="1 2">CMES1059</strain>
    </source>
</reference>